<evidence type="ECO:0000256" key="5">
    <source>
        <dbReference type="ARBA" id="ARBA00023077"/>
    </source>
</evidence>
<dbReference type="PROSITE" id="PS52016">
    <property type="entry name" value="TONB_DEPENDENT_REC_3"/>
    <property type="match status" value="1"/>
</dbReference>
<dbReference type="InterPro" id="IPR036942">
    <property type="entry name" value="Beta-barrel_TonB_sf"/>
</dbReference>
<evidence type="ECO:0000256" key="8">
    <source>
        <dbReference type="PROSITE-ProRule" id="PRU01360"/>
    </source>
</evidence>
<comment type="similarity">
    <text evidence="8 9">Belongs to the TonB-dependent receptor family.</text>
</comment>
<keyword evidence="4 8" id="KW-0812">Transmembrane</keyword>
<evidence type="ECO:0000259" key="12">
    <source>
        <dbReference type="Pfam" id="PF07715"/>
    </source>
</evidence>
<dbReference type="InterPro" id="IPR000531">
    <property type="entry name" value="Beta-barrel_TonB"/>
</dbReference>
<evidence type="ECO:0000256" key="2">
    <source>
        <dbReference type="ARBA" id="ARBA00022448"/>
    </source>
</evidence>
<evidence type="ECO:0000259" key="11">
    <source>
        <dbReference type="Pfam" id="PF00593"/>
    </source>
</evidence>
<keyword evidence="13" id="KW-0675">Receptor</keyword>
<name>A0ABY5VAK1_9BACT</name>
<dbReference type="Pfam" id="PF00593">
    <property type="entry name" value="TonB_dep_Rec_b-barrel"/>
    <property type="match status" value="1"/>
</dbReference>
<evidence type="ECO:0000313" key="13">
    <source>
        <dbReference type="EMBL" id="UWN66537.1"/>
    </source>
</evidence>
<protein>
    <submittedName>
        <fullName evidence="13">TonB-dependent receptor</fullName>
    </submittedName>
</protein>
<dbReference type="Proteomes" id="UP001058267">
    <property type="component" value="Chromosome"/>
</dbReference>
<dbReference type="InterPro" id="IPR012910">
    <property type="entry name" value="Plug_dom"/>
</dbReference>
<dbReference type="InterPro" id="IPR023996">
    <property type="entry name" value="TonB-dep_OMP_SusC/RagA"/>
</dbReference>
<dbReference type="Gene3D" id="2.40.170.20">
    <property type="entry name" value="TonB-dependent receptor, beta-barrel domain"/>
    <property type="match status" value="1"/>
</dbReference>
<reference evidence="13" key="1">
    <citation type="journal article" date="2022" name="Cell">
        <title>Design, construction, and in vivo augmentation of a complex gut microbiome.</title>
        <authorList>
            <person name="Cheng A.G."/>
            <person name="Ho P.Y."/>
            <person name="Aranda-Diaz A."/>
            <person name="Jain S."/>
            <person name="Yu F.B."/>
            <person name="Meng X."/>
            <person name="Wang M."/>
            <person name="Iakiviak M."/>
            <person name="Nagashima K."/>
            <person name="Zhao A."/>
            <person name="Murugkar P."/>
            <person name="Patil A."/>
            <person name="Atabakhsh K."/>
            <person name="Weakley A."/>
            <person name="Yan J."/>
            <person name="Brumbaugh A.R."/>
            <person name="Higginbottom S."/>
            <person name="Dimas A."/>
            <person name="Shiver A.L."/>
            <person name="Deutschbauer A."/>
            <person name="Neff N."/>
            <person name="Sonnenburg J.L."/>
            <person name="Huang K.C."/>
            <person name="Fischbach M.A."/>
        </authorList>
    </citation>
    <scope>NUCLEOTIDE SEQUENCE</scope>
    <source>
        <strain evidence="13">JC50</strain>
    </source>
</reference>
<feature type="signal peptide" evidence="10">
    <location>
        <begin position="1"/>
        <end position="32"/>
    </location>
</feature>
<dbReference type="InterPro" id="IPR008969">
    <property type="entry name" value="CarboxyPept-like_regulatory"/>
</dbReference>
<accession>A0ABY5VAK1</accession>
<dbReference type="RefSeq" id="WP_083871159.1">
    <property type="nucleotide sequence ID" value="NZ_CP102252.1"/>
</dbReference>
<evidence type="ECO:0000256" key="1">
    <source>
        <dbReference type="ARBA" id="ARBA00004571"/>
    </source>
</evidence>
<keyword evidence="5 9" id="KW-0798">TonB box</keyword>
<evidence type="ECO:0000256" key="10">
    <source>
        <dbReference type="SAM" id="SignalP"/>
    </source>
</evidence>
<dbReference type="EMBL" id="CP102252">
    <property type="protein sequence ID" value="UWN66537.1"/>
    <property type="molecule type" value="Genomic_DNA"/>
</dbReference>
<gene>
    <name evidence="13" type="ORF">NQ519_06810</name>
</gene>
<evidence type="ECO:0000313" key="14">
    <source>
        <dbReference type="Proteomes" id="UP001058267"/>
    </source>
</evidence>
<evidence type="ECO:0000256" key="6">
    <source>
        <dbReference type="ARBA" id="ARBA00023136"/>
    </source>
</evidence>
<comment type="subcellular location">
    <subcellularLocation>
        <location evidence="1 8">Cell outer membrane</location>
        <topology evidence="1 8">Multi-pass membrane protein</topology>
    </subcellularLocation>
</comment>
<dbReference type="Pfam" id="PF13715">
    <property type="entry name" value="CarbopepD_reg_2"/>
    <property type="match status" value="1"/>
</dbReference>
<keyword evidence="7 8" id="KW-0998">Cell outer membrane</keyword>
<keyword evidence="14" id="KW-1185">Reference proteome</keyword>
<dbReference type="NCBIfam" id="TIGR04057">
    <property type="entry name" value="SusC_RagA_signa"/>
    <property type="match status" value="1"/>
</dbReference>
<keyword evidence="6 8" id="KW-0472">Membrane</keyword>
<keyword evidence="2 8" id="KW-0813">Transport</keyword>
<dbReference type="SUPFAM" id="SSF56935">
    <property type="entry name" value="Porins"/>
    <property type="match status" value="1"/>
</dbReference>
<evidence type="ECO:0000256" key="3">
    <source>
        <dbReference type="ARBA" id="ARBA00022452"/>
    </source>
</evidence>
<dbReference type="Pfam" id="PF07715">
    <property type="entry name" value="Plug"/>
    <property type="match status" value="1"/>
</dbReference>
<dbReference type="SUPFAM" id="SSF49464">
    <property type="entry name" value="Carboxypeptidase regulatory domain-like"/>
    <property type="match status" value="1"/>
</dbReference>
<dbReference type="Gene3D" id="2.170.130.10">
    <property type="entry name" value="TonB-dependent receptor, plug domain"/>
    <property type="match status" value="1"/>
</dbReference>
<evidence type="ECO:0000256" key="4">
    <source>
        <dbReference type="ARBA" id="ARBA00022692"/>
    </source>
</evidence>
<evidence type="ECO:0000256" key="7">
    <source>
        <dbReference type="ARBA" id="ARBA00023237"/>
    </source>
</evidence>
<proteinExistence type="inferred from homology"/>
<organism evidence="13 14">
    <name type="scientific">Alistipes senegalensis JC50</name>
    <dbReference type="NCBI Taxonomy" id="1033732"/>
    <lineage>
        <taxon>Bacteria</taxon>
        <taxon>Pseudomonadati</taxon>
        <taxon>Bacteroidota</taxon>
        <taxon>Bacteroidia</taxon>
        <taxon>Bacteroidales</taxon>
        <taxon>Rikenellaceae</taxon>
        <taxon>Alistipes</taxon>
    </lineage>
</organism>
<dbReference type="InterPro" id="IPR039426">
    <property type="entry name" value="TonB-dep_rcpt-like"/>
</dbReference>
<feature type="domain" description="TonB-dependent receptor plug" evidence="12">
    <location>
        <begin position="128"/>
        <end position="237"/>
    </location>
</feature>
<sequence>MNKTLLCTWRRNILRRILSGIFLIGMFVTAAAQQNRQDAVKGTVLDDKQAPAVGATIVVKGTNRGTIADGQGKFSIEASSRDTLQISLIGYLPQEIPVGSQAEVTVWLKENLLSIEDVVVVGFGVQRKETVTGAINSIGSKEILRSPTANVTNALAGKMAGLTAVQRGGEPGKDGATFKIRGIGTLNEGSESAPLILIDGIERTSLDVIDPNEIETINILKDASATAVYGVRGANGVILVTTKTGQPGRAQVTLTSNFGWQSYTMMPELVNAYEWATLYNEGLAHENSTKAPFPQEALDAWKNHTNPVLYPDVDWVDKLLRKSAPQQQYNVNVSGGSDRTKYFVSFGMLHQEGIYKEYDIDGVDFSVNPDYRRFNLRANLDIDVMKGMTLGLRLGTIFTDGNYPNASTSNIFDYLLRTVPGGGPGLINGKLVTGYSGDDPLENYERRVSNPIFDILEQGYQEYNTSTYNLSADLNYDLGFLVKGLSVRGKVAYDDYGTHRVAYTTGSIPQYTVVVDNDYEDGYRLVKASDETAFGAKESYSTRYRNVYLEGGISYAGQFGRHSVTALALYNQRVQDNPSFQYDLPKGLLGFVGRITYNFDNRYLAEFNAGYNGSENFAEGKRFGFFPAFSLGWILTEEKFIPRNKFLTYAKIRGSYGEVGNDQIGGDRYLYLPPTFVYGSNGYNFGTFGQNSQYYPASAEGSVGNSDVTWERAKKANIGLDLKMFDNQLSFTGDYFWEKRDNILWDYGTVPSIVGTTLSAANLGRVDNKGFELELGWNSKVRNFEYWISGVFSYAKNKIVYMDEAKQAYPYLAQTGYSVGQYKGYINEGFINTDADLENQPAHGWGGDRWAKGELNFIDINGDGIVDTNDRVTIGYGSYPEITFGVNLGFQWKGFEVSALLQGAANVSLYLKQSAVCPLYYTRSAQKWHMGRWTEERYLAGEKITYPRILSDNISSPSFLDQNPLSTFWLYDASYLRLRNLEIAYTLKSKTLKNSGISSIRLYVSGTNLFTITGMDNFDPEAPSGIGSFYPMQKVYNVGVKLVF</sequence>
<keyword evidence="10" id="KW-0732">Signal</keyword>
<dbReference type="InterPro" id="IPR023997">
    <property type="entry name" value="TonB-dep_OMP_SusC/RagA_CS"/>
</dbReference>
<dbReference type="Gene3D" id="2.60.40.1120">
    <property type="entry name" value="Carboxypeptidase-like, regulatory domain"/>
    <property type="match status" value="1"/>
</dbReference>
<dbReference type="NCBIfam" id="TIGR04056">
    <property type="entry name" value="OMP_RagA_SusC"/>
    <property type="match status" value="1"/>
</dbReference>
<feature type="domain" description="TonB-dependent receptor-like beta-barrel" evidence="11">
    <location>
        <begin position="428"/>
        <end position="864"/>
    </location>
</feature>
<dbReference type="InterPro" id="IPR037066">
    <property type="entry name" value="Plug_dom_sf"/>
</dbReference>
<feature type="chain" id="PRO_5046800771" evidence="10">
    <location>
        <begin position="33"/>
        <end position="1044"/>
    </location>
</feature>
<evidence type="ECO:0000256" key="9">
    <source>
        <dbReference type="RuleBase" id="RU003357"/>
    </source>
</evidence>
<keyword evidence="3 8" id="KW-1134">Transmembrane beta strand</keyword>